<dbReference type="PANTHER" id="PTHR34185">
    <property type="entry name" value="DIADENYLATE CYCLASE"/>
    <property type="match status" value="1"/>
</dbReference>
<dbReference type="HAMAP" id="MF_01499">
    <property type="entry name" value="DacA"/>
    <property type="match status" value="1"/>
</dbReference>
<comment type="similarity">
    <text evidence="10">Belongs to the adenylate cyclase family. DacA/CdaA subfamily.</text>
</comment>
<evidence type="ECO:0000256" key="9">
    <source>
        <dbReference type="ARBA" id="ARBA00023136"/>
    </source>
</evidence>
<protein>
    <recommendedName>
        <fullName evidence="10">Diadenylate cyclase</fullName>
        <shortName evidence="10">DAC</shortName>
        <ecNumber evidence="10">2.7.7.85</ecNumber>
    </recommendedName>
    <alternativeName>
        <fullName evidence="10">Cyclic-di-AMP synthase</fullName>
        <shortName evidence="10">c-di-AMP synthase</shortName>
    </alternativeName>
</protein>
<evidence type="ECO:0000256" key="1">
    <source>
        <dbReference type="ARBA" id="ARBA00000877"/>
    </source>
</evidence>
<keyword evidence="9 10" id="KW-0472">Membrane</keyword>
<organism evidence="12 13">
    <name type="scientific">Chloroflexus islandicus</name>
    <dbReference type="NCBI Taxonomy" id="1707952"/>
    <lineage>
        <taxon>Bacteria</taxon>
        <taxon>Bacillati</taxon>
        <taxon>Chloroflexota</taxon>
        <taxon>Chloroflexia</taxon>
        <taxon>Chloroflexales</taxon>
        <taxon>Chloroflexineae</taxon>
        <taxon>Chloroflexaceae</taxon>
        <taxon>Chloroflexus</taxon>
    </lineage>
</organism>
<evidence type="ECO:0000256" key="10">
    <source>
        <dbReference type="HAMAP-Rule" id="MF_01499"/>
    </source>
</evidence>
<dbReference type="InterPro" id="IPR014046">
    <property type="entry name" value="C-di-AMP_synthase"/>
</dbReference>
<dbReference type="GO" id="GO:0004016">
    <property type="term" value="F:adenylate cyclase activity"/>
    <property type="evidence" value="ECO:0007669"/>
    <property type="project" value="UniProtKB-UniRule"/>
</dbReference>
<dbReference type="RefSeq" id="WP_066783562.1">
    <property type="nucleotide sequence ID" value="NZ_LWQS01000035.1"/>
</dbReference>
<dbReference type="GO" id="GO:0005524">
    <property type="term" value="F:ATP binding"/>
    <property type="evidence" value="ECO:0007669"/>
    <property type="project" value="UniProtKB-UniRule"/>
</dbReference>
<dbReference type="STRING" id="1707952.A6A03_09650"/>
<dbReference type="PIRSF" id="PIRSF004793">
    <property type="entry name" value="UCP004793"/>
    <property type="match status" value="1"/>
</dbReference>
<comment type="catalytic activity">
    <reaction evidence="1 10">
        <text>2 ATP = 3',3'-c-di-AMP + 2 diphosphate</text>
        <dbReference type="Rhea" id="RHEA:35655"/>
        <dbReference type="ChEBI" id="CHEBI:30616"/>
        <dbReference type="ChEBI" id="CHEBI:33019"/>
        <dbReference type="ChEBI" id="CHEBI:71500"/>
        <dbReference type="EC" id="2.7.7.85"/>
    </reaction>
</comment>
<dbReference type="Gene3D" id="3.40.1700.10">
    <property type="entry name" value="DNA integrity scanning protein, DisA, N-terminal domain"/>
    <property type="match status" value="1"/>
</dbReference>
<dbReference type="AlphaFoldDB" id="A0A178MG66"/>
<dbReference type="OrthoDB" id="9807385at2"/>
<evidence type="ECO:0000256" key="2">
    <source>
        <dbReference type="ARBA" id="ARBA00022475"/>
    </source>
</evidence>
<feature type="transmembrane region" description="Helical" evidence="10">
    <location>
        <begin position="45"/>
        <end position="63"/>
    </location>
</feature>
<keyword evidence="5 10" id="KW-0548">Nucleotidyltransferase</keyword>
<sequence>MVELERLWARLNPLTSPFTLIDILIVAAFFYWLLGIVRGTRAVQLLRGVGILLAIAFLMPSIASDRLTLLNWLVVNVISPALIVAIPVLFQPELRRALESLGRSSDLFGRPFGGANRSELLETITVISRAAAQLSQQGVGALMVIERRTQLQEFADRGVILDSRISVPLLLNIFYPNSPLHDMAVIIRGNRILAANVVLPLSEDIAGPRRYGTRHRAAKGITEQSDALAVVVSEETGAISLVSDGRLVSYLTEARLRTMLADLMQVPLEPEAKRAA</sequence>
<dbReference type="InterPro" id="IPR036888">
    <property type="entry name" value="DNA_integrity_DisA_N_sf"/>
</dbReference>
<comment type="caution">
    <text evidence="10">Lacks conserved residue(s) required for the propagation of feature annotation.</text>
</comment>
<dbReference type="GO" id="GO:0006171">
    <property type="term" value="P:cAMP biosynthetic process"/>
    <property type="evidence" value="ECO:0007669"/>
    <property type="project" value="InterPro"/>
</dbReference>
<accession>A0A178MG66</accession>
<keyword evidence="3 10" id="KW-0808">Transferase</keyword>
<evidence type="ECO:0000313" key="12">
    <source>
        <dbReference type="EMBL" id="OAN47701.1"/>
    </source>
</evidence>
<comment type="caution">
    <text evidence="12">The sequence shown here is derived from an EMBL/GenBank/DDBJ whole genome shotgun (WGS) entry which is preliminary data.</text>
</comment>
<evidence type="ECO:0000256" key="4">
    <source>
        <dbReference type="ARBA" id="ARBA00022692"/>
    </source>
</evidence>
<evidence type="ECO:0000256" key="6">
    <source>
        <dbReference type="ARBA" id="ARBA00022741"/>
    </source>
</evidence>
<evidence type="ECO:0000313" key="13">
    <source>
        <dbReference type="Proteomes" id="UP000078287"/>
    </source>
</evidence>
<dbReference type="GO" id="GO:0106408">
    <property type="term" value="F:diadenylate cyclase activity"/>
    <property type="evidence" value="ECO:0007669"/>
    <property type="project" value="UniProtKB-EC"/>
</dbReference>
<gene>
    <name evidence="10" type="primary">dacA</name>
    <name evidence="12" type="ORF">A6A03_09650</name>
</gene>
<dbReference type="NCBIfam" id="TIGR00159">
    <property type="entry name" value="diadenylate cyclase CdaA"/>
    <property type="match status" value="1"/>
</dbReference>
<feature type="transmembrane region" description="Helical" evidence="10">
    <location>
        <begin position="14"/>
        <end position="33"/>
    </location>
</feature>
<dbReference type="InterPro" id="IPR050338">
    <property type="entry name" value="DisA"/>
</dbReference>
<evidence type="ECO:0000256" key="7">
    <source>
        <dbReference type="ARBA" id="ARBA00022840"/>
    </source>
</evidence>
<proteinExistence type="inferred from homology"/>
<dbReference type="Proteomes" id="UP000078287">
    <property type="component" value="Unassembled WGS sequence"/>
</dbReference>
<dbReference type="Pfam" id="PF02457">
    <property type="entry name" value="DAC"/>
    <property type="match status" value="1"/>
</dbReference>
<evidence type="ECO:0000256" key="5">
    <source>
        <dbReference type="ARBA" id="ARBA00022695"/>
    </source>
</evidence>
<dbReference type="FunFam" id="3.40.1700.10:FF:000002">
    <property type="entry name" value="Diadenylate cyclase"/>
    <property type="match status" value="1"/>
</dbReference>
<keyword evidence="4 10" id="KW-0812">Transmembrane</keyword>
<keyword evidence="7 10" id="KW-0067">ATP-binding</keyword>
<feature type="domain" description="DAC" evidence="11">
    <location>
        <begin position="91"/>
        <end position="253"/>
    </location>
</feature>
<dbReference type="PANTHER" id="PTHR34185:SF1">
    <property type="entry name" value="DIADENYLATE CYCLASE"/>
    <property type="match status" value="1"/>
</dbReference>
<dbReference type="EC" id="2.7.7.85" evidence="10"/>
<comment type="subunit">
    <text evidence="10">Probably a homodimer.</text>
</comment>
<comment type="function">
    <text evidence="10">Catalyzes the condensation of 2 ATP molecules into cyclic di-AMP (c-di-AMP), a second messenger used to regulate differing processes in different bacteria.</text>
</comment>
<evidence type="ECO:0000256" key="3">
    <source>
        <dbReference type="ARBA" id="ARBA00022679"/>
    </source>
</evidence>
<evidence type="ECO:0000256" key="8">
    <source>
        <dbReference type="ARBA" id="ARBA00022989"/>
    </source>
</evidence>
<dbReference type="InterPro" id="IPR034701">
    <property type="entry name" value="CdaA"/>
</dbReference>
<keyword evidence="8 10" id="KW-1133">Transmembrane helix</keyword>
<dbReference type="SUPFAM" id="SSF143597">
    <property type="entry name" value="YojJ-like"/>
    <property type="match status" value="1"/>
</dbReference>
<reference evidence="12 13" key="1">
    <citation type="submission" date="2016-04" db="EMBL/GenBank/DDBJ databases">
        <title>Chloroflexus islandicus sp. nov., a thermophilic filamentous anoxygenic phototrophic bacterium from geyser Strokkur (Iceland).</title>
        <authorList>
            <person name="Gaisin V.A."/>
            <person name="Kalashnikov A.M."/>
            <person name="Sukhacheva M.V."/>
            <person name="Grouzdev D.S."/>
            <person name="Ivanov T.M."/>
            <person name="Kuznetsov B."/>
            <person name="Gorlenko V.M."/>
        </authorList>
    </citation>
    <scope>NUCLEOTIDE SEQUENCE [LARGE SCALE GENOMIC DNA]</scope>
    <source>
        <strain evidence="13">isl-2</strain>
    </source>
</reference>
<dbReference type="InterPro" id="IPR003390">
    <property type="entry name" value="DNA_integrity_scan_DisA_N"/>
</dbReference>
<keyword evidence="6 10" id="KW-0547">Nucleotide-binding</keyword>
<keyword evidence="13" id="KW-1185">Reference proteome</keyword>
<name>A0A178MG66_9CHLR</name>
<dbReference type="EMBL" id="LWQS01000035">
    <property type="protein sequence ID" value="OAN47701.1"/>
    <property type="molecule type" value="Genomic_DNA"/>
</dbReference>
<evidence type="ECO:0000259" key="11">
    <source>
        <dbReference type="PROSITE" id="PS51794"/>
    </source>
</evidence>
<keyword evidence="2 10" id="KW-1003">Cell membrane</keyword>
<dbReference type="PROSITE" id="PS51794">
    <property type="entry name" value="DAC"/>
    <property type="match status" value="1"/>
</dbReference>
<feature type="transmembrane region" description="Helical" evidence="10">
    <location>
        <begin position="69"/>
        <end position="90"/>
    </location>
</feature>